<evidence type="ECO:0000256" key="2">
    <source>
        <dbReference type="ARBA" id="ARBA00011245"/>
    </source>
</evidence>
<dbReference type="SMART" id="SM01002">
    <property type="entry name" value="AlaDh_PNT_C"/>
    <property type="match status" value="1"/>
</dbReference>
<dbReference type="EC" id="1.5.1.7" evidence="3"/>
<dbReference type="InterPro" id="IPR007698">
    <property type="entry name" value="AlaDH/PNT_NAD(H)-bd"/>
</dbReference>
<evidence type="ECO:0000256" key="8">
    <source>
        <dbReference type="ARBA" id="ARBA00033228"/>
    </source>
</evidence>
<evidence type="ECO:0000313" key="13">
    <source>
        <dbReference type="Proteomes" id="UP001163328"/>
    </source>
</evidence>
<dbReference type="PANTHER" id="PTHR11133">
    <property type="entry name" value="SACCHAROPINE DEHYDROGENASE"/>
    <property type="match status" value="1"/>
</dbReference>
<comment type="subunit">
    <text evidence="2">Monomer.</text>
</comment>
<dbReference type="Pfam" id="PF05222">
    <property type="entry name" value="AlaDh_PNT_N"/>
    <property type="match status" value="1"/>
</dbReference>
<proteinExistence type="predicted"/>
<dbReference type="Proteomes" id="UP001163328">
    <property type="component" value="Chromosome"/>
</dbReference>
<dbReference type="SMART" id="SM01003">
    <property type="entry name" value="AlaDh_PNT_N"/>
    <property type="match status" value="1"/>
</dbReference>
<evidence type="ECO:0000256" key="3">
    <source>
        <dbReference type="ARBA" id="ARBA00012847"/>
    </source>
</evidence>
<gene>
    <name evidence="12" type="ORF">K5I29_02505</name>
</gene>
<dbReference type="RefSeq" id="WP_264434287.1">
    <property type="nucleotide sequence ID" value="NZ_CP081495.1"/>
</dbReference>
<organism evidence="12 13">
    <name type="scientific">Flavobacterium agricola</name>
    <dbReference type="NCBI Taxonomy" id="2870839"/>
    <lineage>
        <taxon>Bacteria</taxon>
        <taxon>Pseudomonadati</taxon>
        <taxon>Bacteroidota</taxon>
        <taxon>Flavobacteriia</taxon>
        <taxon>Flavobacteriales</taxon>
        <taxon>Flavobacteriaceae</taxon>
        <taxon>Flavobacterium</taxon>
    </lineage>
</organism>
<evidence type="ECO:0000256" key="5">
    <source>
        <dbReference type="ARBA" id="ARBA00022605"/>
    </source>
</evidence>
<evidence type="ECO:0000313" key="12">
    <source>
        <dbReference type="EMBL" id="UYW01813.1"/>
    </source>
</evidence>
<accession>A0ABY6M383</accession>
<dbReference type="Gene3D" id="3.40.50.720">
    <property type="entry name" value="NAD(P)-binding Rossmann-like Domain"/>
    <property type="match status" value="2"/>
</dbReference>
<dbReference type="PIRSF" id="PIRSF018250">
    <property type="entry name" value="Saccharopine_DH_Lys"/>
    <property type="match status" value="1"/>
</dbReference>
<evidence type="ECO:0000256" key="1">
    <source>
        <dbReference type="ARBA" id="ARBA00004884"/>
    </source>
</evidence>
<evidence type="ECO:0000256" key="9">
    <source>
        <dbReference type="ARBA" id="ARBA00047860"/>
    </source>
</evidence>
<evidence type="ECO:0000256" key="4">
    <source>
        <dbReference type="ARBA" id="ARBA00021221"/>
    </source>
</evidence>
<keyword evidence="7" id="KW-1015">Disulfide bond</keyword>
<sequence>MKFGLIKERKTPPDHRVVFSPEGLKRLKTTYPAVGIAVEASEVRAFSDQEYQDAGFQVVTNLNDCDVLFGVKEVPVDALIANKTYLFFSHTIKKQPYNQKLLRACLDKNITLIDHETLVDADNVRLIGFGRYAGMVGAYNALAAFGKKYDLYNLVPATKLHGKEDLIERLKRPFIPPIKIIVTGKGKVGNGVHEILKGMKMKEVSSDAFLNKTFTHPVFCQIDVLDYNIRKDGQKMGVTDFYNHPEDYVSDFEKFTKVADIFIAGHFYGNGAPAILTQAMLNAPDCKIKVVGDISCDVDGPIACTIRSSTIAEPLYGYNPSTGKEVPFDHPAAITVMAVDNLPCELPKEASDGFGTMFLDHVIESFFNDDKDGVLARAAITKNGKLTKRFAYLQDYADGK</sequence>
<name>A0ABY6M383_9FLAO</name>
<dbReference type="CDD" id="cd05199">
    <property type="entry name" value="SDH_like"/>
    <property type="match status" value="1"/>
</dbReference>
<comment type="catalytic activity">
    <reaction evidence="9">
        <text>L-saccharopine + NAD(+) + H2O = L-lysine + 2-oxoglutarate + NADH + H(+)</text>
        <dbReference type="Rhea" id="RHEA:12440"/>
        <dbReference type="ChEBI" id="CHEBI:15377"/>
        <dbReference type="ChEBI" id="CHEBI:15378"/>
        <dbReference type="ChEBI" id="CHEBI:16810"/>
        <dbReference type="ChEBI" id="CHEBI:32551"/>
        <dbReference type="ChEBI" id="CHEBI:57540"/>
        <dbReference type="ChEBI" id="CHEBI:57945"/>
        <dbReference type="ChEBI" id="CHEBI:57951"/>
        <dbReference type="EC" id="1.5.1.7"/>
    </reaction>
</comment>
<evidence type="ECO:0000259" key="11">
    <source>
        <dbReference type="SMART" id="SM01003"/>
    </source>
</evidence>
<reference evidence="12" key="1">
    <citation type="submission" date="2021-08" db="EMBL/GenBank/DDBJ databases">
        <title>Flavobacterium sp. strain CC-SYL302.</title>
        <authorList>
            <person name="Lin S.-Y."/>
            <person name="Lee T.-H."/>
            <person name="Young C.-C."/>
        </authorList>
    </citation>
    <scope>NUCLEOTIDE SEQUENCE</scope>
    <source>
        <strain evidence="12">CC-SYL302</strain>
    </source>
</reference>
<comment type="pathway">
    <text evidence="1">Amino-acid biosynthesis; L-lysine biosynthesis via AAA pathway; L-lysine from L-alpha-aminoadipate (fungal route): step 3/3.</text>
</comment>
<keyword evidence="13" id="KW-1185">Reference proteome</keyword>
<feature type="domain" description="Alanine dehydrogenase/pyridine nucleotide transhydrogenase N-terminal" evidence="11">
    <location>
        <begin position="4"/>
        <end position="136"/>
    </location>
</feature>
<evidence type="ECO:0000256" key="7">
    <source>
        <dbReference type="ARBA" id="ARBA00023157"/>
    </source>
</evidence>
<keyword evidence="6" id="KW-0560">Oxidoreductase</keyword>
<evidence type="ECO:0000259" key="10">
    <source>
        <dbReference type="SMART" id="SM01002"/>
    </source>
</evidence>
<dbReference type="InterPro" id="IPR051168">
    <property type="entry name" value="AASS"/>
</dbReference>
<dbReference type="SUPFAM" id="SSF52283">
    <property type="entry name" value="Formate/glycerate dehydrogenase catalytic domain-like"/>
    <property type="match status" value="1"/>
</dbReference>
<keyword evidence="5" id="KW-0028">Amino-acid biosynthesis</keyword>
<dbReference type="InterPro" id="IPR007886">
    <property type="entry name" value="AlaDH/PNT_N"/>
</dbReference>
<dbReference type="EMBL" id="CP081495">
    <property type="protein sequence ID" value="UYW01813.1"/>
    <property type="molecule type" value="Genomic_DNA"/>
</dbReference>
<protein>
    <recommendedName>
        <fullName evidence="4">Saccharopine dehydrogenase [NAD(+), L-lysine-forming]</fullName>
        <ecNumber evidence="3">1.5.1.7</ecNumber>
    </recommendedName>
    <alternativeName>
        <fullName evidence="8">Lysine--2-oxoglutarate reductase</fullName>
    </alternativeName>
</protein>
<dbReference type="PANTHER" id="PTHR11133:SF22">
    <property type="entry name" value="ALPHA-AMINOADIPIC SEMIALDEHYDE SYNTHASE, MITOCHONDRIAL"/>
    <property type="match status" value="1"/>
</dbReference>
<feature type="domain" description="Alanine dehydrogenase/pyridine nucleotide transhydrogenase NAD(H)-binding" evidence="10">
    <location>
        <begin position="167"/>
        <end position="338"/>
    </location>
</feature>
<dbReference type="InterPro" id="IPR027281">
    <property type="entry name" value="Lys1"/>
</dbReference>
<evidence type="ECO:0000256" key="6">
    <source>
        <dbReference type="ARBA" id="ARBA00023002"/>
    </source>
</evidence>